<dbReference type="Proteomes" id="UP000219439">
    <property type="component" value="Unassembled WGS sequence"/>
</dbReference>
<organism evidence="1 2">
    <name type="scientific">Cohaesibacter gelatinilyticus</name>
    <dbReference type="NCBI Taxonomy" id="372072"/>
    <lineage>
        <taxon>Bacteria</taxon>
        <taxon>Pseudomonadati</taxon>
        <taxon>Pseudomonadota</taxon>
        <taxon>Alphaproteobacteria</taxon>
        <taxon>Hyphomicrobiales</taxon>
        <taxon>Cohaesibacteraceae</taxon>
    </lineage>
</organism>
<proteinExistence type="predicted"/>
<dbReference type="Pfam" id="PF04237">
    <property type="entry name" value="YjbR"/>
    <property type="match status" value="1"/>
</dbReference>
<dbReference type="Gene3D" id="3.90.1150.30">
    <property type="match status" value="1"/>
</dbReference>
<evidence type="ECO:0000313" key="1">
    <source>
        <dbReference type="EMBL" id="SNZ20038.1"/>
    </source>
</evidence>
<dbReference type="RefSeq" id="WP_097154382.1">
    <property type="nucleotide sequence ID" value="NZ_OBEL01000003.1"/>
</dbReference>
<dbReference type="PANTHER" id="PTHR35145">
    <property type="entry name" value="CYTOPLASMIC PROTEIN-RELATED"/>
    <property type="match status" value="1"/>
</dbReference>
<dbReference type="GO" id="GO:0003677">
    <property type="term" value="F:DNA binding"/>
    <property type="evidence" value="ECO:0007669"/>
    <property type="project" value="UniProtKB-KW"/>
</dbReference>
<dbReference type="EMBL" id="OBEL01000003">
    <property type="protein sequence ID" value="SNZ20038.1"/>
    <property type="molecule type" value="Genomic_DNA"/>
</dbReference>
<protein>
    <submittedName>
        <fullName evidence="1">Predicted DNA-binding protein, MmcQ/YjbR family</fullName>
    </submittedName>
</protein>
<dbReference type="InterPro" id="IPR038056">
    <property type="entry name" value="YjbR-like_sf"/>
</dbReference>
<sequence>MTREEFDAYCASLTATTNVIQWGNASVWKVGGKIFAICSNWGEDVEDKETGKLGIKISFKVSDLAFEVLPDQEDIIPAPYLARAKWVQLESMDAMDDEEIKSHIDAAHEIIGRKLTKKLQKELGLSWA</sequence>
<dbReference type="SUPFAM" id="SSF142906">
    <property type="entry name" value="YjbR-like"/>
    <property type="match status" value="1"/>
</dbReference>
<keyword evidence="2" id="KW-1185">Reference proteome</keyword>
<gene>
    <name evidence="1" type="ORF">SAMN06265368_3136</name>
</gene>
<dbReference type="PANTHER" id="PTHR35145:SF1">
    <property type="entry name" value="CYTOPLASMIC PROTEIN"/>
    <property type="match status" value="1"/>
</dbReference>
<keyword evidence="1" id="KW-0238">DNA-binding</keyword>
<reference evidence="1 2" key="1">
    <citation type="submission" date="2017-09" db="EMBL/GenBank/DDBJ databases">
        <authorList>
            <person name="Ehlers B."/>
            <person name="Leendertz F.H."/>
        </authorList>
    </citation>
    <scope>NUCLEOTIDE SEQUENCE [LARGE SCALE GENOMIC DNA]</scope>
    <source>
        <strain evidence="1 2">DSM 18289</strain>
    </source>
</reference>
<name>A0A285PF18_9HYPH</name>
<dbReference type="InterPro" id="IPR007351">
    <property type="entry name" value="YjbR"/>
</dbReference>
<dbReference type="OrthoDB" id="9804614at2"/>
<dbReference type="InterPro" id="IPR058532">
    <property type="entry name" value="YjbR/MT2646/Rv2570-like"/>
</dbReference>
<accession>A0A285PF18</accession>
<evidence type="ECO:0000313" key="2">
    <source>
        <dbReference type="Proteomes" id="UP000219439"/>
    </source>
</evidence>
<dbReference type="AlphaFoldDB" id="A0A285PF18"/>